<accession>A0A380Q5F9</accession>
<proteinExistence type="predicted"/>
<dbReference type="EMBL" id="UHJC01000001">
    <property type="protein sequence ID" value="SUP81035.1"/>
    <property type="molecule type" value="Genomic_DNA"/>
</dbReference>
<dbReference type="Gene3D" id="1.10.150.130">
    <property type="match status" value="1"/>
</dbReference>
<protein>
    <submittedName>
        <fullName evidence="2">Uncharacterized protein</fullName>
    </submittedName>
</protein>
<gene>
    <name evidence="2" type="ORF">NCTC8580_01112</name>
</gene>
<dbReference type="RefSeq" id="WP_258179781.1">
    <property type="nucleotide sequence ID" value="NZ_NCLF01000072.1"/>
</dbReference>
<keyword evidence="1" id="KW-0238">DNA-binding</keyword>
<organism evidence="2 3">
    <name type="scientific">Yersinia pseudotuberculosis</name>
    <dbReference type="NCBI Taxonomy" id="633"/>
    <lineage>
        <taxon>Bacteria</taxon>
        <taxon>Pseudomonadati</taxon>
        <taxon>Pseudomonadota</taxon>
        <taxon>Gammaproteobacteria</taxon>
        <taxon>Enterobacterales</taxon>
        <taxon>Yersiniaceae</taxon>
        <taxon>Yersinia</taxon>
    </lineage>
</organism>
<evidence type="ECO:0000256" key="1">
    <source>
        <dbReference type="ARBA" id="ARBA00023125"/>
    </source>
</evidence>
<dbReference type="SUPFAM" id="SSF56349">
    <property type="entry name" value="DNA breaking-rejoining enzymes"/>
    <property type="match status" value="1"/>
</dbReference>
<dbReference type="GO" id="GO:0003677">
    <property type="term" value="F:DNA binding"/>
    <property type="evidence" value="ECO:0007669"/>
    <property type="project" value="UniProtKB-KW"/>
</dbReference>
<dbReference type="InterPro" id="IPR011010">
    <property type="entry name" value="DNA_brk_join_enz"/>
</dbReference>
<sequence>MAAQKAVFTIKDLVELYLTQHIEDRKGKDGKIILGARKAGGQYTYRRMMICDVVDKIGVRAAQDVTRKDVIDLVMMVVERGANTLAGNVLRELCAAYEFALGFGKLDEDFANPALLVKASLAQTKMRLNSTRWQACSVR</sequence>
<name>A0A380Q5F9_YERPU</name>
<evidence type="ECO:0000313" key="2">
    <source>
        <dbReference type="EMBL" id="SUP81035.1"/>
    </source>
</evidence>
<dbReference type="InterPro" id="IPR010998">
    <property type="entry name" value="Integrase_recombinase_N"/>
</dbReference>
<dbReference type="Proteomes" id="UP000255087">
    <property type="component" value="Unassembled WGS sequence"/>
</dbReference>
<evidence type="ECO:0000313" key="3">
    <source>
        <dbReference type="Proteomes" id="UP000255087"/>
    </source>
</evidence>
<dbReference type="AlphaFoldDB" id="A0A380Q5F9"/>
<reference evidence="2 3" key="1">
    <citation type="submission" date="2018-06" db="EMBL/GenBank/DDBJ databases">
        <authorList>
            <consortium name="Pathogen Informatics"/>
            <person name="Doyle S."/>
        </authorList>
    </citation>
    <scope>NUCLEOTIDE SEQUENCE [LARGE SCALE GENOMIC DNA]</scope>
    <source>
        <strain evidence="2 3">NCTC8580</strain>
    </source>
</reference>